<dbReference type="AlphaFoldDB" id="A0A9D2EXN9"/>
<dbReference type="EMBL" id="DXBM01000025">
    <property type="protein sequence ID" value="HIZ45883.1"/>
    <property type="molecule type" value="Genomic_DNA"/>
</dbReference>
<dbReference type="Gene3D" id="3.20.20.100">
    <property type="entry name" value="NADP-dependent oxidoreductase domain"/>
    <property type="match status" value="1"/>
</dbReference>
<organism evidence="2 3">
    <name type="scientific">Candidatus Olsenella pullistercoris</name>
    <dbReference type="NCBI Taxonomy" id="2838712"/>
    <lineage>
        <taxon>Bacteria</taxon>
        <taxon>Bacillati</taxon>
        <taxon>Actinomycetota</taxon>
        <taxon>Coriobacteriia</taxon>
        <taxon>Coriobacteriales</taxon>
        <taxon>Atopobiaceae</taxon>
        <taxon>Olsenella</taxon>
    </lineage>
</organism>
<dbReference type="PANTHER" id="PTHR43364">
    <property type="entry name" value="NADH-SPECIFIC METHYLGLYOXAL REDUCTASE-RELATED"/>
    <property type="match status" value="1"/>
</dbReference>
<dbReference type="PANTHER" id="PTHR43364:SF1">
    <property type="entry name" value="OXIDOREDUCTASE YDHF"/>
    <property type="match status" value="1"/>
</dbReference>
<accession>A0A9D2EXN9</accession>
<dbReference type="PRINTS" id="PR00069">
    <property type="entry name" value="ALDKETRDTASE"/>
</dbReference>
<proteinExistence type="predicted"/>
<dbReference type="SUPFAM" id="SSF51430">
    <property type="entry name" value="NAD(P)-linked oxidoreductase"/>
    <property type="match status" value="1"/>
</dbReference>
<reference evidence="2" key="2">
    <citation type="submission" date="2021-04" db="EMBL/GenBank/DDBJ databases">
        <authorList>
            <person name="Gilroy R."/>
        </authorList>
    </citation>
    <scope>NUCLEOTIDE SEQUENCE</scope>
    <source>
        <strain evidence="2">ChiHjej12B11-14209</strain>
    </source>
</reference>
<dbReference type="InterPro" id="IPR023210">
    <property type="entry name" value="NADP_OxRdtase_dom"/>
</dbReference>
<evidence type="ECO:0000313" key="3">
    <source>
        <dbReference type="Proteomes" id="UP000824062"/>
    </source>
</evidence>
<protein>
    <submittedName>
        <fullName evidence="2">Aldo/keto reductase</fullName>
    </submittedName>
</protein>
<dbReference type="GO" id="GO:0016491">
    <property type="term" value="F:oxidoreductase activity"/>
    <property type="evidence" value="ECO:0007669"/>
    <property type="project" value="InterPro"/>
</dbReference>
<evidence type="ECO:0000313" key="2">
    <source>
        <dbReference type="EMBL" id="HIZ45883.1"/>
    </source>
</evidence>
<name>A0A9D2EXN9_9ACTN</name>
<dbReference type="InterPro" id="IPR036812">
    <property type="entry name" value="NAD(P)_OxRdtase_dom_sf"/>
</dbReference>
<comment type="caution">
    <text evidence="2">The sequence shown here is derived from an EMBL/GenBank/DDBJ whole genome shotgun (WGS) entry which is preliminary data.</text>
</comment>
<sequence length="310" mass="34563">MEYIEFGTQKAQVSKVMLGLMRIDSMSVEEVSELVQGALEEGINALDIADVYGLGKCESILGEVFKANPGLRDKFFLQTKFGIRKEEPGFTWYDFSKDYLVKAADACLERLGVDHVDCLLLHRPDVLMIGEDVAEVMDGLMASGKILDWGVSNQNPATMNRIARYAKTPMVTTQMQLSCAFAPAFDAFFNVNMENDEAIMREGGVFEYCLEHDMVIQTWSAFQYGYFGGSFLGSDKYPELNAVLERMAAEQGVTPAAVALAWILRFPAKMQAVIGTTKLHRVKDSAKACDVTLTERDWYEIYQAAGKVMP</sequence>
<feature type="domain" description="NADP-dependent oxidoreductase" evidence="1">
    <location>
        <begin position="16"/>
        <end position="303"/>
    </location>
</feature>
<reference evidence="2" key="1">
    <citation type="journal article" date="2021" name="PeerJ">
        <title>Extensive microbial diversity within the chicken gut microbiome revealed by metagenomics and culture.</title>
        <authorList>
            <person name="Gilroy R."/>
            <person name="Ravi A."/>
            <person name="Getino M."/>
            <person name="Pursley I."/>
            <person name="Horton D.L."/>
            <person name="Alikhan N.F."/>
            <person name="Baker D."/>
            <person name="Gharbi K."/>
            <person name="Hall N."/>
            <person name="Watson M."/>
            <person name="Adriaenssens E.M."/>
            <person name="Foster-Nyarko E."/>
            <person name="Jarju S."/>
            <person name="Secka A."/>
            <person name="Antonio M."/>
            <person name="Oren A."/>
            <person name="Chaudhuri R.R."/>
            <person name="La Ragione R."/>
            <person name="Hildebrand F."/>
            <person name="Pallen M.J."/>
        </authorList>
    </citation>
    <scope>NUCLEOTIDE SEQUENCE</scope>
    <source>
        <strain evidence="2">ChiHjej12B11-14209</strain>
    </source>
</reference>
<dbReference type="InterPro" id="IPR020471">
    <property type="entry name" value="AKR"/>
</dbReference>
<dbReference type="Pfam" id="PF00248">
    <property type="entry name" value="Aldo_ket_red"/>
    <property type="match status" value="1"/>
</dbReference>
<dbReference type="GO" id="GO:0005829">
    <property type="term" value="C:cytosol"/>
    <property type="evidence" value="ECO:0007669"/>
    <property type="project" value="TreeGrafter"/>
</dbReference>
<evidence type="ECO:0000259" key="1">
    <source>
        <dbReference type="Pfam" id="PF00248"/>
    </source>
</evidence>
<dbReference type="InterPro" id="IPR050523">
    <property type="entry name" value="AKR_Detox_Biosynth"/>
</dbReference>
<dbReference type="Proteomes" id="UP000824062">
    <property type="component" value="Unassembled WGS sequence"/>
</dbReference>
<gene>
    <name evidence="2" type="ORF">IAA19_02550</name>
</gene>